<proteinExistence type="predicted"/>
<protein>
    <submittedName>
        <fullName evidence="2">Hexulose-6-phosphate isomerase</fullName>
    </submittedName>
</protein>
<dbReference type="Gene3D" id="3.20.20.150">
    <property type="entry name" value="Divalent-metal-dependent TIM barrel enzymes"/>
    <property type="match status" value="1"/>
</dbReference>
<evidence type="ECO:0000313" key="2">
    <source>
        <dbReference type="EMBL" id="GGB37457.1"/>
    </source>
</evidence>
<reference evidence="2" key="2">
    <citation type="submission" date="2020-09" db="EMBL/GenBank/DDBJ databases">
        <authorList>
            <person name="Sun Q."/>
            <person name="Zhou Y."/>
        </authorList>
    </citation>
    <scope>NUCLEOTIDE SEQUENCE</scope>
    <source>
        <strain evidence="2">CGMCC 1.15454</strain>
    </source>
</reference>
<dbReference type="InterPro" id="IPR013022">
    <property type="entry name" value="Xyl_isomerase-like_TIM-brl"/>
</dbReference>
<reference evidence="2" key="1">
    <citation type="journal article" date="2014" name="Int. J. Syst. Evol. Microbiol.">
        <title>Complete genome sequence of Corynebacterium casei LMG S-19264T (=DSM 44701T), isolated from a smear-ripened cheese.</title>
        <authorList>
            <consortium name="US DOE Joint Genome Institute (JGI-PGF)"/>
            <person name="Walter F."/>
            <person name="Albersmeier A."/>
            <person name="Kalinowski J."/>
            <person name="Ruckert C."/>
        </authorList>
    </citation>
    <scope>NUCLEOTIDE SEQUENCE</scope>
    <source>
        <strain evidence="2">CGMCC 1.15454</strain>
    </source>
</reference>
<keyword evidence="2" id="KW-0413">Isomerase</keyword>
<dbReference type="EMBL" id="BMJD01000007">
    <property type="protein sequence ID" value="GGB37457.1"/>
    <property type="molecule type" value="Genomic_DNA"/>
</dbReference>
<accession>A0A9W5X4R5</accession>
<dbReference type="GO" id="GO:0016853">
    <property type="term" value="F:isomerase activity"/>
    <property type="evidence" value="ECO:0007669"/>
    <property type="project" value="UniProtKB-KW"/>
</dbReference>
<dbReference type="AlphaFoldDB" id="A0A9W5X4R5"/>
<dbReference type="PANTHER" id="PTHR12110:SF41">
    <property type="entry name" value="INOSOSE DEHYDRATASE"/>
    <property type="match status" value="1"/>
</dbReference>
<sequence length="281" mass="31186">MRKGLSDASFIPNWGTERFLKAAKKAGFEGVELNLREMEGELTTETSAAEARRLVQLAEHCEIEIATLSTALLNTYPLSSGDTRIREKGLDIGGQLIDFAAEMGAKIVQIVPGAAFAETPYQVSYELAVESLFQLGERAASSGVIIGIENVCNKFLPSPLEFVRFLDDVNHPCVKAYFDNGNALATGYPEHFVNLLKDRIVAVHVKDYWQAAGDFVSILEGNTNWPAVMCALDEIPFKGYLIATPHYPYAYCHDRHIEKYSQDLTSVLNLIKSNKKVNKTY</sequence>
<dbReference type="InterPro" id="IPR050312">
    <property type="entry name" value="IolE/XylAMocC-like"/>
</dbReference>
<dbReference type="Proteomes" id="UP000621492">
    <property type="component" value="Unassembled WGS sequence"/>
</dbReference>
<evidence type="ECO:0000313" key="3">
    <source>
        <dbReference type="Proteomes" id="UP000621492"/>
    </source>
</evidence>
<dbReference type="RefSeq" id="WP_102414850.1">
    <property type="nucleotide sequence ID" value="NZ_BMJD01000007.1"/>
</dbReference>
<dbReference type="PANTHER" id="PTHR12110">
    <property type="entry name" value="HYDROXYPYRUVATE ISOMERASE"/>
    <property type="match status" value="1"/>
</dbReference>
<organism evidence="2 3">
    <name type="scientific">Lentibacillus populi</name>
    <dbReference type="NCBI Taxonomy" id="1827502"/>
    <lineage>
        <taxon>Bacteria</taxon>
        <taxon>Bacillati</taxon>
        <taxon>Bacillota</taxon>
        <taxon>Bacilli</taxon>
        <taxon>Bacillales</taxon>
        <taxon>Bacillaceae</taxon>
        <taxon>Lentibacillus</taxon>
    </lineage>
</organism>
<feature type="domain" description="Xylose isomerase-like TIM barrel" evidence="1">
    <location>
        <begin position="20"/>
        <end position="246"/>
    </location>
</feature>
<gene>
    <name evidence="2" type="primary">sgbU</name>
    <name evidence="2" type="ORF">GCM10011409_13630</name>
</gene>
<dbReference type="SUPFAM" id="SSF51658">
    <property type="entry name" value="Xylose isomerase-like"/>
    <property type="match status" value="1"/>
</dbReference>
<comment type="caution">
    <text evidence="2">The sequence shown here is derived from an EMBL/GenBank/DDBJ whole genome shotgun (WGS) entry which is preliminary data.</text>
</comment>
<keyword evidence="3" id="KW-1185">Reference proteome</keyword>
<dbReference type="InterPro" id="IPR036237">
    <property type="entry name" value="Xyl_isomerase-like_sf"/>
</dbReference>
<dbReference type="Pfam" id="PF01261">
    <property type="entry name" value="AP_endonuc_2"/>
    <property type="match status" value="1"/>
</dbReference>
<evidence type="ECO:0000259" key="1">
    <source>
        <dbReference type="Pfam" id="PF01261"/>
    </source>
</evidence>
<name>A0A9W5X4R5_9BACI</name>